<reference evidence="2 3" key="1">
    <citation type="submission" date="2024-04" db="EMBL/GenBank/DDBJ databases">
        <authorList>
            <person name="Waldvogel A.-M."/>
            <person name="Schoenle A."/>
        </authorList>
    </citation>
    <scope>NUCLEOTIDE SEQUENCE [LARGE SCALE GENOMIC DNA]</scope>
</reference>
<evidence type="ECO:0000313" key="3">
    <source>
        <dbReference type="Proteomes" id="UP001497482"/>
    </source>
</evidence>
<organism evidence="2 3">
    <name type="scientific">Knipowitschia caucasica</name>
    <name type="common">Caucasian dwarf goby</name>
    <name type="synonym">Pomatoschistus caucasicus</name>
    <dbReference type="NCBI Taxonomy" id="637954"/>
    <lineage>
        <taxon>Eukaryota</taxon>
        <taxon>Metazoa</taxon>
        <taxon>Chordata</taxon>
        <taxon>Craniata</taxon>
        <taxon>Vertebrata</taxon>
        <taxon>Euteleostomi</taxon>
        <taxon>Actinopterygii</taxon>
        <taxon>Neopterygii</taxon>
        <taxon>Teleostei</taxon>
        <taxon>Neoteleostei</taxon>
        <taxon>Acanthomorphata</taxon>
        <taxon>Gobiaria</taxon>
        <taxon>Gobiiformes</taxon>
        <taxon>Gobioidei</taxon>
        <taxon>Gobiidae</taxon>
        <taxon>Gobiinae</taxon>
        <taxon>Knipowitschia</taxon>
    </lineage>
</organism>
<dbReference type="Proteomes" id="UP001497482">
    <property type="component" value="Chromosome 8"/>
</dbReference>
<feature type="chain" id="PRO_5043943146" evidence="1">
    <location>
        <begin position="22"/>
        <end position="138"/>
    </location>
</feature>
<dbReference type="EMBL" id="OZ035830">
    <property type="protein sequence ID" value="CAL1614325.1"/>
    <property type="molecule type" value="Genomic_DNA"/>
</dbReference>
<sequence>MASSLGSLVLVLVALVPWSVASRQQACRRWSEFDRLVADLNATFKHCPSDCDAPHITKCEFPSFLIYGLRAVNHTLPDRSRSVQKVIDKLLFTQSHCKNDLSSVNPRCLFSFSAQSFFSFLQQTKQWIHSGQEQRRQL</sequence>
<evidence type="ECO:0000313" key="2">
    <source>
        <dbReference type="EMBL" id="CAL1614325.1"/>
    </source>
</evidence>
<proteinExistence type="predicted"/>
<accession>A0AAV2MLY3</accession>
<gene>
    <name evidence="2" type="ORF">KC01_LOCUS40379</name>
</gene>
<keyword evidence="3" id="KW-1185">Reference proteome</keyword>
<protein>
    <submittedName>
        <fullName evidence="2">Uncharacterized protein</fullName>
    </submittedName>
</protein>
<name>A0AAV2MLY3_KNICA</name>
<dbReference type="AlphaFoldDB" id="A0AAV2MLY3"/>
<keyword evidence="1" id="KW-0732">Signal</keyword>
<feature type="signal peptide" evidence="1">
    <location>
        <begin position="1"/>
        <end position="21"/>
    </location>
</feature>
<evidence type="ECO:0000256" key="1">
    <source>
        <dbReference type="SAM" id="SignalP"/>
    </source>
</evidence>